<organism evidence="2 3">
    <name type="scientific">Mortierella alpina</name>
    <name type="common">Oleaginous fungus</name>
    <name type="synonym">Mortierella renispora</name>
    <dbReference type="NCBI Taxonomy" id="64518"/>
    <lineage>
        <taxon>Eukaryota</taxon>
        <taxon>Fungi</taxon>
        <taxon>Fungi incertae sedis</taxon>
        <taxon>Mucoromycota</taxon>
        <taxon>Mortierellomycotina</taxon>
        <taxon>Mortierellomycetes</taxon>
        <taxon>Mortierellales</taxon>
        <taxon>Mortierellaceae</taxon>
        <taxon>Mortierella</taxon>
    </lineage>
</organism>
<dbReference type="Gene3D" id="3.40.50.1820">
    <property type="entry name" value="alpha/beta hydrolase"/>
    <property type="match status" value="1"/>
</dbReference>
<feature type="region of interest" description="Disordered" evidence="1">
    <location>
        <begin position="272"/>
        <end position="398"/>
    </location>
</feature>
<feature type="compositionally biased region" description="Polar residues" evidence="1">
    <location>
        <begin position="387"/>
        <end position="398"/>
    </location>
</feature>
<keyword evidence="3" id="KW-1185">Reference proteome</keyword>
<evidence type="ECO:0008006" key="4">
    <source>
        <dbReference type="Google" id="ProtNLM"/>
    </source>
</evidence>
<dbReference type="AlphaFoldDB" id="A0A9P6M0D3"/>
<feature type="compositionally biased region" description="Basic and acidic residues" evidence="1">
    <location>
        <begin position="272"/>
        <end position="319"/>
    </location>
</feature>
<protein>
    <recommendedName>
        <fullName evidence="4">Alpha/beta-hydrolase</fullName>
    </recommendedName>
</protein>
<feature type="region of interest" description="Disordered" evidence="1">
    <location>
        <begin position="202"/>
        <end position="229"/>
    </location>
</feature>
<dbReference type="SUPFAM" id="SSF53474">
    <property type="entry name" value="alpha/beta-Hydrolases"/>
    <property type="match status" value="1"/>
</dbReference>
<proteinExistence type="predicted"/>
<dbReference type="EMBL" id="JAAAHY010000786">
    <property type="protein sequence ID" value="KAF9957317.1"/>
    <property type="molecule type" value="Genomic_DNA"/>
</dbReference>
<evidence type="ECO:0000313" key="2">
    <source>
        <dbReference type="EMBL" id="KAF9957317.1"/>
    </source>
</evidence>
<name>A0A9P6M0D3_MORAP</name>
<gene>
    <name evidence="2" type="ORF">BGZ70_009545</name>
</gene>
<evidence type="ECO:0000256" key="1">
    <source>
        <dbReference type="SAM" id="MobiDB-lite"/>
    </source>
</evidence>
<reference evidence="2" key="1">
    <citation type="journal article" date="2020" name="Fungal Divers.">
        <title>Resolving the Mortierellaceae phylogeny through synthesis of multi-gene phylogenetics and phylogenomics.</title>
        <authorList>
            <person name="Vandepol N."/>
            <person name="Liber J."/>
            <person name="Desiro A."/>
            <person name="Na H."/>
            <person name="Kennedy M."/>
            <person name="Barry K."/>
            <person name="Grigoriev I.V."/>
            <person name="Miller A.N."/>
            <person name="O'Donnell K."/>
            <person name="Stajich J.E."/>
            <person name="Bonito G."/>
        </authorList>
    </citation>
    <scope>NUCLEOTIDE SEQUENCE</scope>
    <source>
        <strain evidence="2">CK1249</strain>
    </source>
</reference>
<sequence length="488" mass="52603">MPPAEGSGAAATAAAATTIAKSTVATSGSAGAESEPVPTNLDNPPEAVACTVSPPTTYAFLKPTPVVLLTGPFGGNWCFRDTWQTSLADQGYQSTSIELSMPSQKLDSGDAYIRHFVKVLKTSIETDHSFYPPILIAHGLHALVAQKYVESNPVSALVLVSPFIPEIIKGRFQELSHKLKIKGTDLPSTAAAEAAVAKSVAGTKADVEPSATATASSTAPASPSEQQPEYKFETHADVVAQDGFRERYVLPKKAVYKIDLVAKEIQEKEKAKEKEQKEKKEEKEGKEQKEQKEQKDRKDQNEQKEQKDNQASERREQHHASASGFSGDATEGSTATTASTPETLGKDSVPDGESAADAQAAPGTTVDQEASARQTTEDKEQEDASFPEQTVESEASIQSPLEQLPLAIYDSIPKSQFEPTFPILLVTSNADEIVSTADVKEHHFLAQEVDHIELEDRDDGGHLIMVSDNTEWEQGIQGITAWLDSNGM</sequence>
<feature type="compositionally biased region" description="Low complexity" evidence="1">
    <location>
        <begin position="326"/>
        <end position="343"/>
    </location>
</feature>
<accession>A0A9P6M0D3</accession>
<dbReference type="Proteomes" id="UP000738359">
    <property type="component" value="Unassembled WGS sequence"/>
</dbReference>
<evidence type="ECO:0000313" key="3">
    <source>
        <dbReference type="Proteomes" id="UP000738359"/>
    </source>
</evidence>
<dbReference type="InterPro" id="IPR029058">
    <property type="entry name" value="AB_hydrolase_fold"/>
</dbReference>
<dbReference type="OrthoDB" id="3365310at2759"/>
<feature type="compositionally biased region" description="Low complexity" evidence="1">
    <location>
        <begin position="209"/>
        <end position="224"/>
    </location>
</feature>
<comment type="caution">
    <text evidence="2">The sequence shown here is derived from an EMBL/GenBank/DDBJ whole genome shotgun (WGS) entry which is preliminary data.</text>
</comment>
<feature type="compositionally biased region" description="Polar residues" evidence="1">
    <location>
        <begin position="365"/>
        <end position="374"/>
    </location>
</feature>